<feature type="compositionally biased region" description="Polar residues" evidence="1">
    <location>
        <begin position="278"/>
        <end position="287"/>
    </location>
</feature>
<feature type="compositionally biased region" description="Basic residues" evidence="1">
    <location>
        <begin position="315"/>
        <end position="325"/>
    </location>
</feature>
<feature type="compositionally biased region" description="Basic and acidic residues" evidence="1">
    <location>
        <begin position="296"/>
        <end position="314"/>
    </location>
</feature>
<name>A0A6A6ABK5_9PLEO</name>
<dbReference type="GeneID" id="54412005"/>
<feature type="region of interest" description="Disordered" evidence="1">
    <location>
        <begin position="258"/>
        <end position="326"/>
    </location>
</feature>
<evidence type="ECO:0000313" key="2">
    <source>
        <dbReference type="EMBL" id="KAF2128593.1"/>
    </source>
</evidence>
<feature type="region of interest" description="Disordered" evidence="1">
    <location>
        <begin position="1"/>
        <end position="81"/>
    </location>
</feature>
<evidence type="ECO:0000256" key="1">
    <source>
        <dbReference type="SAM" id="MobiDB-lite"/>
    </source>
</evidence>
<dbReference type="EMBL" id="ML977508">
    <property type="protein sequence ID" value="KAF2128593.1"/>
    <property type="molecule type" value="Genomic_DNA"/>
</dbReference>
<accession>A0A6A6ABK5</accession>
<organism evidence="2 3">
    <name type="scientific">Dothidotthia symphoricarpi CBS 119687</name>
    <dbReference type="NCBI Taxonomy" id="1392245"/>
    <lineage>
        <taxon>Eukaryota</taxon>
        <taxon>Fungi</taxon>
        <taxon>Dikarya</taxon>
        <taxon>Ascomycota</taxon>
        <taxon>Pezizomycotina</taxon>
        <taxon>Dothideomycetes</taxon>
        <taxon>Pleosporomycetidae</taxon>
        <taxon>Pleosporales</taxon>
        <taxon>Dothidotthiaceae</taxon>
        <taxon>Dothidotthia</taxon>
    </lineage>
</organism>
<dbReference type="AlphaFoldDB" id="A0A6A6ABK5"/>
<dbReference type="Proteomes" id="UP000799771">
    <property type="component" value="Unassembled WGS sequence"/>
</dbReference>
<reference evidence="2" key="1">
    <citation type="journal article" date="2020" name="Stud. Mycol.">
        <title>101 Dothideomycetes genomes: a test case for predicting lifestyles and emergence of pathogens.</title>
        <authorList>
            <person name="Haridas S."/>
            <person name="Albert R."/>
            <person name="Binder M."/>
            <person name="Bloem J."/>
            <person name="Labutti K."/>
            <person name="Salamov A."/>
            <person name="Andreopoulos B."/>
            <person name="Baker S."/>
            <person name="Barry K."/>
            <person name="Bills G."/>
            <person name="Bluhm B."/>
            <person name="Cannon C."/>
            <person name="Castanera R."/>
            <person name="Culley D."/>
            <person name="Daum C."/>
            <person name="Ezra D."/>
            <person name="Gonzalez J."/>
            <person name="Henrissat B."/>
            <person name="Kuo A."/>
            <person name="Liang C."/>
            <person name="Lipzen A."/>
            <person name="Lutzoni F."/>
            <person name="Magnuson J."/>
            <person name="Mondo S."/>
            <person name="Nolan M."/>
            <person name="Ohm R."/>
            <person name="Pangilinan J."/>
            <person name="Park H.-J."/>
            <person name="Ramirez L."/>
            <person name="Alfaro M."/>
            <person name="Sun H."/>
            <person name="Tritt A."/>
            <person name="Yoshinaga Y."/>
            <person name="Zwiers L.-H."/>
            <person name="Turgeon B."/>
            <person name="Goodwin S."/>
            <person name="Spatafora J."/>
            <person name="Crous P."/>
            <person name="Grigoriev I."/>
        </authorList>
    </citation>
    <scope>NUCLEOTIDE SEQUENCE</scope>
    <source>
        <strain evidence="2">CBS 119687</strain>
    </source>
</reference>
<dbReference type="OrthoDB" id="3903267at2759"/>
<keyword evidence="3" id="KW-1185">Reference proteome</keyword>
<protein>
    <submittedName>
        <fullName evidence="2">Uncharacterized protein</fullName>
    </submittedName>
</protein>
<gene>
    <name evidence="2" type="ORF">P153DRAFT_397649</name>
</gene>
<sequence length="559" mass="61169">MSYHHNKLNMVGLDDDSDYDYKPATKSSRKGVRNTPKSMTSSTAVQKPTSISNGLKRKRGSKNNTPTKPTKPTKRSNIAVNKSLVPHSINFGNTSEDVMNAGAQFMTPFGNNLNQFNFNDGYFNGDGIAGFTNTPANNHSNMLINDFSGGFGVGTAIGAAMNNDIDAIINNSPSTRTNNTTATYMDTGLGSSMYGHHGFDFGYGAFPADFGIGGLDFNSHTIDDGHGLSTIDPNQLNVFESSQEHHAKEDGAHDALEDDQMSFDGDTNPLIKEEQASRDNVVSSSPAFDSEYEGSDSDRERPSKTPKINKDGAPRKPRQPRPKLLKWKDDDWKNVALGIVWACGENRIPIPFDQAAQIVSDQCTAGALQQALLKLRGKQIAEGYQIPPLKMAWTRKNKTSALSNADFKKAQDDTTTRSFLSRRTSTLMRGTQSLIVVLKRPYKEADRVHLIAPFRWVERVVQMISPGRAADDWEIVNAEQEALAMYPPRPTTPSNSTIAEGHVAASLNSAGMPQGNGSIAFSNGAGDMSRVSWEHLRQLEGDDVMAASLEDFIYDDIFL</sequence>
<evidence type="ECO:0000313" key="3">
    <source>
        <dbReference type="Proteomes" id="UP000799771"/>
    </source>
</evidence>
<proteinExistence type="predicted"/>
<dbReference type="RefSeq" id="XP_033522982.1">
    <property type="nucleotide sequence ID" value="XM_033671573.1"/>
</dbReference>
<feature type="compositionally biased region" description="Polar residues" evidence="1">
    <location>
        <begin position="35"/>
        <end position="53"/>
    </location>
</feature>